<dbReference type="InterPro" id="IPR008173">
    <property type="entry name" value="Adenylyl_cyclase_CyaB"/>
</dbReference>
<dbReference type="PANTHER" id="PTHR21028">
    <property type="entry name" value="SI:CH211-156B7.4"/>
    <property type="match status" value="1"/>
</dbReference>
<feature type="domain" description="CYTH" evidence="1">
    <location>
        <begin position="88"/>
        <end position="234"/>
    </location>
</feature>
<dbReference type="PANTHER" id="PTHR21028:SF2">
    <property type="entry name" value="CYTH DOMAIN-CONTAINING PROTEIN"/>
    <property type="match status" value="1"/>
</dbReference>
<evidence type="ECO:0000313" key="2">
    <source>
        <dbReference type="EMBL" id="CAA9579296.1"/>
    </source>
</evidence>
<dbReference type="CDD" id="cd07890">
    <property type="entry name" value="CYTH-like_AC_IV-like"/>
    <property type="match status" value="1"/>
</dbReference>
<dbReference type="Gene3D" id="2.40.320.10">
    <property type="entry name" value="Hypothetical Protein Pfu-838710-001"/>
    <property type="match status" value="1"/>
</dbReference>
<dbReference type="AlphaFoldDB" id="A0A6J4VIX8"/>
<sequence>MARTNATSNCQQTIPYTATPGLAHSDGERCLLAALSPIVRARHPPLKIPRVDERSFLPMGSNARGILCGGLVPALPDTRSYREVTVRNIELKVRCPDDASLDAMIAQARAGGATYARTLVQRDTYFAAPRGRLKLREWHQPAPAGAAGPMTADAEAEPSGATLIAYSRPDDVGSRVSDYLLSPALDPTTLLTALDRALGIRVVVEKERLLYMWGHTRIHFDRVAGLGAFVELETLIDRFPIPDQSADPLVTRQGAAETEHRAVIAALDLATLPAIAGSYSDLLLAGEAERA</sequence>
<dbReference type="SUPFAM" id="SSF55154">
    <property type="entry name" value="CYTH-like phosphatases"/>
    <property type="match status" value="1"/>
</dbReference>
<reference evidence="2" key="1">
    <citation type="submission" date="2020-02" db="EMBL/GenBank/DDBJ databases">
        <authorList>
            <person name="Meier V. D."/>
        </authorList>
    </citation>
    <scope>NUCLEOTIDE SEQUENCE</scope>
    <source>
        <strain evidence="2">AVDCRST_MAG18</strain>
    </source>
</reference>
<evidence type="ECO:0000259" key="1">
    <source>
        <dbReference type="Pfam" id="PF01928"/>
    </source>
</evidence>
<dbReference type="InterPro" id="IPR023577">
    <property type="entry name" value="CYTH_domain"/>
</dbReference>
<protein>
    <recommendedName>
        <fullName evidence="1">CYTH domain-containing protein</fullName>
    </recommendedName>
</protein>
<dbReference type="Pfam" id="PF01928">
    <property type="entry name" value="CYTH"/>
    <property type="match status" value="1"/>
</dbReference>
<accession>A0A6J4VIX8</accession>
<dbReference type="InterPro" id="IPR033469">
    <property type="entry name" value="CYTH-like_dom_sf"/>
</dbReference>
<name>A0A6J4VIX8_9BACT</name>
<gene>
    <name evidence="2" type="ORF">AVDCRST_MAG18-2929</name>
</gene>
<proteinExistence type="predicted"/>
<dbReference type="EMBL" id="CADCWN010000219">
    <property type="protein sequence ID" value="CAA9579296.1"/>
    <property type="molecule type" value="Genomic_DNA"/>
</dbReference>
<organism evidence="2">
    <name type="scientific">uncultured Thermomicrobiales bacterium</name>
    <dbReference type="NCBI Taxonomy" id="1645740"/>
    <lineage>
        <taxon>Bacteria</taxon>
        <taxon>Pseudomonadati</taxon>
        <taxon>Thermomicrobiota</taxon>
        <taxon>Thermomicrobia</taxon>
        <taxon>Thermomicrobiales</taxon>
        <taxon>environmental samples</taxon>
    </lineage>
</organism>